<dbReference type="Proteomes" id="UP000075604">
    <property type="component" value="Unassembled WGS sequence"/>
</dbReference>
<reference evidence="2 3" key="1">
    <citation type="submission" date="2014-02" db="EMBL/GenBank/DDBJ databases">
        <title>The small core and large imbalanced accessory genome model reveals a collaborative survival strategy of Sorangium cellulosum strains in nature.</title>
        <authorList>
            <person name="Han K."/>
            <person name="Peng R."/>
            <person name="Blom J."/>
            <person name="Li Y.-Z."/>
        </authorList>
    </citation>
    <scope>NUCLEOTIDE SEQUENCE [LARGE SCALE GENOMIC DNA]</scope>
    <source>
        <strain evidence="2 3">So0157-18</strain>
    </source>
</reference>
<comment type="caution">
    <text evidence="2">The sequence shown here is derived from an EMBL/GenBank/DDBJ whole genome shotgun (WGS) entry which is preliminary data.</text>
</comment>
<dbReference type="Pfam" id="PF19702">
    <property type="entry name" value="DUF6200"/>
    <property type="match status" value="1"/>
</dbReference>
<evidence type="ECO:0000313" key="3">
    <source>
        <dbReference type="Proteomes" id="UP000075604"/>
    </source>
</evidence>
<proteinExistence type="predicted"/>
<accession>A0A150NZU8</accession>
<gene>
    <name evidence="2" type="ORF">BE04_26680</name>
</gene>
<sequence>MTVIHHVSTSASPAAAPEPLSSATVVDLGKQKRKDIKQLRKGQGPLAQAVLDTVAELKTSGTSPAGSIVVVVVEEKSKRALRFF</sequence>
<evidence type="ECO:0000313" key="2">
    <source>
        <dbReference type="EMBL" id="KYF47906.1"/>
    </source>
</evidence>
<dbReference type="AlphaFoldDB" id="A0A150NZU8"/>
<evidence type="ECO:0000256" key="1">
    <source>
        <dbReference type="SAM" id="MobiDB-lite"/>
    </source>
</evidence>
<dbReference type="InterPro" id="IPR045680">
    <property type="entry name" value="DUF6200"/>
</dbReference>
<name>A0A150NZU8_SORCE</name>
<organism evidence="2 3">
    <name type="scientific">Sorangium cellulosum</name>
    <name type="common">Polyangium cellulosum</name>
    <dbReference type="NCBI Taxonomy" id="56"/>
    <lineage>
        <taxon>Bacteria</taxon>
        <taxon>Pseudomonadati</taxon>
        <taxon>Myxococcota</taxon>
        <taxon>Polyangia</taxon>
        <taxon>Polyangiales</taxon>
        <taxon>Polyangiaceae</taxon>
        <taxon>Sorangium</taxon>
    </lineage>
</organism>
<feature type="region of interest" description="Disordered" evidence="1">
    <location>
        <begin position="1"/>
        <end position="21"/>
    </location>
</feature>
<protein>
    <submittedName>
        <fullName evidence="2">Uncharacterized protein</fullName>
    </submittedName>
</protein>
<feature type="compositionally biased region" description="Low complexity" evidence="1">
    <location>
        <begin position="8"/>
        <end position="21"/>
    </location>
</feature>
<dbReference type="EMBL" id="JELX01004455">
    <property type="protein sequence ID" value="KYF47906.1"/>
    <property type="molecule type" value="Genomic_DNA"/>
</dbReference>